<feature type="domain" description="Ketoreductase" evidence="3">
    <location>
        <begin position="7"/>
        <end position="191"/>
    </location>
</feature>
<dbReference type="PANTHER" id="PTHR43669">
    <property type="entry name" value="5-KETO-D-GLUCONATE 5-REDUCTASE"/>
    <property type="match status" value="1"/>
</dbReference>
<dbReference type="Proteomes" id="UP000255207">
    <property type="component" value="Unassembled WGS sequence"/>
</dbReference>
<evidence type="ECO:0000259" key="3">
    <source>
        <dbReference type="SMART" id="SM00822"/>
    </source>
</evidence>
<comment type="caution">
    <text evidence="4">The sequence shown here is derived from an EMBL/GenBank/DDBJ whole genome shotgun (WGS) entry which is preliminary data.</text>
</comment>
<name>A0A370L9E0_9HYPH</name>
<dbReference type="SUPFAM" id="SSF51735">
    <property type="entry name" value="NAD(P)-binding Rossmann-fold domains"/>
    <property type="match status" value="1"/>
</dbReference>
<dbReference type="Pfam" id="PF13561">
    <property type="entry name" value="adh_short_C2"/>
    <property type="match status" value="1"/>
</dbReference>
<protein>
    <submittedName>
        <fullName evidence="4">SDR family NAD(P)-dependent oxidoreductase</fullName>
    </submittedName>
</protein>
<dbReference type="InterPro" id="IPR036291">
    <property type="entry name" value="NAD(P)-bd_dom_sf"/>
</dbReference>
<dbReference type="SMART" id="SM00822">
    <property type="entry name" value="PKS_KR"/>
    <property type="match status" value="1"/>
</dbReference>
<evidence type="ECO:0000256" key="1">
    <source>
        <dbReference type="ARBA" id="ARBA00006484"/>
    </source>
</evidence>
<gene>
    <name evidence="4" type="ORF">DWE98_08555</name>
</gene>
<dbReference type="RefSeq" id="WP_114828771.1">
    <property type="nucleotide sequence ID" value="NZ_QQTO01000001.1"/>
</dbReference>
<dbReference type="PRINTS" id="PR00080">
    <property type="entry name" value="SDRFAMILY"/>
</dbReference>
<dbReference type="FunFam" id="3.40.50.720:FF:000084">
    <property type="entry name" value="Short-chain dehydrogenase reductase"/>
    <property type="match status" value="1"/>
</dbReference>
<reference evidence="5" key="1">
    <citation type="submission" date="2018-07" db="EMBL/GenBank/DDBJ databases">
        <authorList>
            <person name="Safronova V.I."/>
            <person name="Chirak E.R."/>
            <person name="Sazanova A.L."/>
        </authorList>
    </citation>
    <scope>NUCLEOTIDE SEQUENCE [LARGE SCALE GENOMIC DNA]</scope>
    <source>
        <strain evidence="5">RCAM04685</strain>
    </source>
</reference>
<keyword evidence="5" id="KW-1185">Reference proteome</keyword>
<dbReference type="EMBL" id="QQTP01000003">
    <property type="protein sequence ID" value="RDJ26887.1"/>
    <property type="molecule type" value="Genomic_DNA"/>
</dbReference>
<evidence type="ECO:0000256" key="2">
    <source>
        <dbReference type="ARBA" id="ARBA00023002"/>
    </source>
</evidence>
<dbReference type="Gene3D" id="3.40.50.720">
    <property type="entry name" value="NAD(P)-binding Rossmann-like Domain"/>
    <property type="match status" value="1"/>
</dbReference>
<sequence length="249" mass="25980">MSNLNGKVAVITGGSSGIGLATAKRFVAEGAHVFITGRRQAELDKAKAEIGGNVTAVQGDVADLADLDRLYAQVKAEKGVVDIVFASAGFIEHAQIFDLSEAHYDKTLDINLKGVVFTVQKALPLMTRGGSIIVVSSIINVKGIPAHGLYGAAKAGVRSLARTWAQELKGRGIRVNTLSPGATETPIIRGQFDNDEASDAAKAMFASMTPLGRIGRPEELAAAAFFLASDESSYVTGIDLPVDGGLAQV</sequence>
<dbReference type="InterPro" id="IPR020904">
    <property type="entry name" value="Sc_DH/Rdtase_CS"/>
</dbReference>
<accession>A0A370L9E0</accession>
<dbReference type="NCBIfam" id="NF005559">
    <property type="entry name" value="PRK07231.1"/>
    <property type="match status" value="1"/>
</dbReference>
<dbReference type="CDD" id="cd05233">
    <property type="entry name" value="SDR_c"/>
    <property type="match status" value="1"/>
</dbReference>
<evidence type="ECO:0000313" key="5">
    <source>
        <dbReference type="Proteomes" id="UP000255207"/>
    </source>
</evidence>
<proteinExistence type="inferred from homology"/>
<organism evidence="4 5">
    <name type="scientific">Bosea caraganae</name>
    <dbReference type="NCBI Taxonomy" id="2763117"/>
    <lineage>
        <taxon>Bacteria</taxon>
        <taxon>Pseudomonadati</taxon>
        <taxon>Pseudomonadota</taxon>
        <taxon>Alphaproteobacteria</taxon>
        <taxon>Hyphomicrobiales</taxon>
        <taxon>Boseaceae</taxon>
        <taxon>Bosea</taxon>
    </lineage>
</organism>
<comment type="similarity">
    <text evidence="1">Belongs to the short-chain dehydrogenases/reductases (SDR) family.</text>
</comment>
<dbReference type="PRINTS" id="PR00081">
    <property type="entry name" value="GDHRDH"/>
</dbReference>
<dbReference type="InterPro" id="IPR057326">
    <property type="entry name" value="KR_dom"/>
</dbReference>
<dbReference type="OrthoDB" id="9803333at2"/>
<evidence type="ECO:0000313" key="4">
    <source>
        <dbReference type="EMBL" id="RDJ26887.1"/>
    </source>
</evidence>
<dbReference type="AlphaFoldDB" id="A0A370L9E0"/>
<dbReference type="PANTHER" id="PTHR43669:SF3">
    <property type="entry name" value="ALCOHOL DEHYDROGENASE, PUTATIVE (AFU_ORTHOLOGUE AFUA_3G03445)-RELATED"/>
    <property type="match status" value="1"/>
</dbReference>
<dbReference type="InterPro" id="IPR002347">
    <property type="entry name" value="SDR_fam"/>
</dbReference>
<keyword evidence="2" id="KW-0560">Oxidoreductase</keyword>
<dbReference type="GO" id="GO:0016491">
    <property type="term" value="F:oxidoreductase activity"/>
    <property type="evidence" value="ECO:0007669"/>
    <property type="project" value="UniProtKB-KW"/>
</dbReference>
<dbReference type="PROSITE" id="PS00061">
    <property type="entry name" value="ADH_SHORT"/>
    <property type="match status" value="1"/>
</dbReference>